<gene>
    <name evidence="8" type="primary">rsmF</name>
    <name evidence="8" type="ORF">NCTC11343_03190</name>
</gene>
<accession>A0A2X2J2P0</accession>
<dbReference type="EMBL" id="UAUU01000009">
    <property type="protein sequence ID" value="SPZ87924.1"/>
    <property type="molecule type" value="Genomic_DNA"/>
</dbReference>
<dbReference type="Pfam" id="PF13636">
    <property type="entry name" value="Methyltranf_PUA"/>
    <property type="match status" value="1"/>
</dbReference>
<dbReference type="InterPro" id="IPR029063">
    <property type="entry name" value="SAM-dependent_MTases_sf"/>
</dbReference>
<evidence type="ECO:0000256" key="4">
    <source>
        <dbReference type="ARBA" id="ARBA00022691"/>
    </source>
</evidence>
<feature type="binding site" evidence="6">
    <location>
        <position position="179"/>
    </location>
    <ligand>
        <name>S-adenosyl-L-methionine</name>
        <dbReference type="ChEBI" id="CHEBI:59789"/>
    </ligand>
</feature>
<dbReference type="Proteomes" id="UP000251241">
    <property type="component" value="Unassembled WGS sequence"/>
</dbReference>
<dbReference type="SUPFAM" id="SSF53335">
    <property type="entry name" value="S-adenosyl-L-methionine-dependent methyltransferases"/>
    <property type="match status" value="1"/>
</dbReference>
<feature type="binding site" evidence="6">
    <location>
        <begin position="111"/>
        <end position="117"/>
    </location>
    <ligand>
        <name>S-adenosyl-L-methionine</name>
        <dbReference type="ChEBI" id="CHEBI:59789"/>
    </ligand>
</feature>
<comment type="similarity">
    <text evidence="6">Belongs to the class I-like SAM-binding methyltransferase superfamily. RsmB/NOP family.</text>
</comment>
<dbReference type="PRINTS" id="PR02008">
    <property type="entry name" value="RCMTFAMILY"/>
</dbReference>
<dbReference type="RefSeq" id="WP_112375123.1">
    <property type="nucleotide sequence ID" value="NZ_CP069793.1"/>
</dbReference>
<organism evidence="8 9">
    <name type="scientific">Sphingobacterium multivorum</name>
    <dbReference type="NCBI Taxonomy" id="28454"/>
    <lineage>
        <taxon>Bacteria</taxon>
        <taxon>Pseudomonadati</taxon>
        <taxon>Bacteroidota</taxon>
        <taxon>Sphingobacteriia</taxon>
        <taxon>Sphingobacteriales</taxon>
        <taxon>Sphingobacteriaceae</taxon>
        <taxon>Sphingobacterium</taxon>
    </lineage>
</organism>
<dbReference type="PANTHER" id="PTHR22807">
    <property type="entry name" value="NOP2 YEAST -RELATED NOL1/NOP2/FMU SUN DOMAIN-CONTAINING"/>
    <property type="match status" value="1"/>
</dbReference>
<evidence type="ECO:0000313" key="8">
    <source>
        <dbReference type="EMBL" id="SPZ87924.1"/>
    </source>
</evidence>
<dbReference type="InterPro" id="IPR031341">
    <property type="entry name" value="Methyltr_RsmF_N"/>
</dbReference>
<evidence type="ECO:0000259" key="7">
    <source>
        <dbReference type="PROSITE" id="PS51686"/>
    </source>
</evidence>
<keyword evidence="5 6" id="KW-0694">RNA-binding</keyword>
<feature type="domain" description="SAM-dependent MTase RsmB/NOP-type" evidence="7">
    <location>
        <begin position="1"/>
        <end position="298"/>
    </location>
</feature>
<keyword evidence="4 6" id="KW-0949">S-adenosyl-L-methionine</keyword>
<evidence type="ECO:0000313" key="9">
    <source>
        <dbReference type="Proteomes" id="UP000251241"/>
    </source>
</evidence>
<evidence type="ECO:0000256" key="2">
    <source>
        <dbReference type="ARBA" id="ARBA00022603"/>
    </source>
</evidence>
<name>A0A2X2J2P0_SPHMU</name>
<sequence>MSNFLPNSLVKKLGVNPLFDTDAFIKIHEEGIRATAIRLNPNKLEDCPFPNAEQVPWCHVAYYLQDRPVFTLDPLFHAGAYYPQDASSMFIDHIIRSLKLNERSVRALDLCAAPGGKSTLLNSSLHPESLLVANEIIKTRVTVLQDNLMKWGNANTVTTNNDPAAFNRLPGYFDLMLVDAPCSGSGMFRKDTDAIDEWSEANVKLCSERQQRILAESLATLNKGGYLFYSTCSYSPEENEDIVDWLLDSGDFESIEIAIEEHWGIDHTSSNKHRAHGYRFYPHKLGGEGFFIAVLKKIGEQETLNRKRIKPEKSDVPRGILDNWILDSASFHTFLHHEDVYIFPKMYEHDLKYLQNVLYLKNAGTNVGKLNRKELIPSHALALSIHLTKDFQLVELSLEDARNYLRKENIAVDTIGENIQGWAIASFQGKPLGWMKVLTNRINNYYPKELRIANL</sequence>
<dbReference type="Pfam" id="PF17125">
    <property type="entry name" value="Methyltr_RsmF_N"/>
    <property type="match status" value="1"/>
</dbReference>
<dbReference type="InterPro" id="IPR001678">
    <property type="entry name" value="MeTrfase_RsmB-F_NOP2_dom"/>
</dbReference>
<protein>
    <submittedName>
        <fullName evidence="8">Ribosomal RNA small subunit methyltransferase F</fullName>
        <ecNumber evidence="8">2.1.1.178</ecNumber>
    </submittedName>
</protein>
<evidence type="ECO:0000256" key="6">
    <source>
        <dbReference type="PROSITE-ProRule" id="PRU01023"/>
    </source>
</evidence>
<dbReference type="Gene3D" id="3.40.50.150">
    <property type="entry name" value="Vaccinia Virus protein VP39"/>
    <property type="match status" value="1"/>
</dbReference>
<dbReference type="Gene3D" id="3.30.70.1170">
    <property type="entry name" value="Sun protein, domain 3"/>
    <property type="match status" value="1"/>
</dbReference>
<dbReference type="GeneID" id="97183073"/>
<dbReference type="Pfam" id="PF01189">
    <property type="entry name" value="Methyltr_RsmB-F"/>
    <property type="match status" value="1"/>
</dbReference>
<dbReference type="GO" id="GO:0003723">
    <property type="term" value="F:RNA binding"/>
    <property type="evidence" value="ECO:0007669"/>
    <property type="project" value="UniProtKB-UniRule"/>
</dbReference>
<feature type="active site" description="Nucleophile" evidence="6">
    <location>
        <position position="232"/>
    </location>
</feature>
<dbReference type="GO" id="GO:0008173">
    <property type="term" value="F:RNA methyltransferase activity"/>
    <property type="evidence" value="ECO:0007669"/>
    <property type="project" value="InterPro"/>
</dbReference>
<keyword evidence="1" id="KW-0963">Cytoplasm</keyword>
<reference evidence="8 9" key="1">
    <citation type="submission" date="2018-06" db="EMBL/GenBank/DDBJ databases">
        <authorList>
            <consortium name="Pathogen Informatics"/>
            <person name="Doyle S."/>
        </authorList>
    </citation>
    <scope>NUCLEOTIDE SEQUENCE [LARGE SCALE GENOMIC DNA]</scope>
    <source>
        <strain evidence="8 9">NCTC11343</strain>
    </source>
</reference>
<keyword evidence="3 6" id="KW-0808">Transferase</keyword>
<keyword evidence="2 6" id="KW-0489">Methyltransferase</keyword>
<feature type="binding site" evidence="6">
    <location>
        <position position="135"/>
    </location>
    <ligand>
        <name>S-adenosyl-L-methionine</name>
        <dbReference type="ChEBI" id="CHEBI:59789"/>
    </ligand>
</feature>
<evidence type="ECO:0000256" key="1">
    <source>
        <dbReference type="ARBA" id="ARBA00022490"/>
    </source>
</evidence>
<dbReference type="GO" id="GO:0001510">
    <property type="term" value="P:RNA methylation"/>
    <property type="evidence" value="ECO:0007669"/>
    <property type="project" value="InterPro"/>
</dbReference>
<feature type="binding site" evidence="6">
    <location>
        <position position="162"/>
    </location>
    <ligand>
        <name>S-adenosyl-L-methionine</name>
        <dbReference type="ChEBI" id="CHEBI:59789"/>
    </ligand>
</feature>
<dbReference type="Gene3D" id="2.30.130.60">
    <property type="match status" value="1"/>
</dbReference>
<evidence type="ECO:0000256" key="3">
    <source>
        <dbReference type="ARBA" id="ARBA00022679"/>
    </source>
</evidence>
<dbReference type="InterPro" id="IPR027391">
    <property type="entry name" value="Nol1_Nop2_Fmu_2"/>
</dbReference>
<proteinExistence type="inferred from homology"/>
<dbReference type="InterPro" id="IPR023267">
    <property type="entry name" value="RCMT"/>
</dbReference>
<dbReference type="PROSITE" id="PS51686">
    <property type="entry name" value="SAM_MT_RSMB_NOP"/>
    <property type="match status" value="1"/>
</dbReference>
<dbReference type="EC" id="2.1.1.178" evidence="8"/>
<dbReference type="AlphaFoldDB" id="A0A2X2J2P0"/>
<dbReference type="InterPro" id="IPR049560">
    <property type="entry name" value="MeTrfase_RsmB-F_NOP2_cat"/>
</dbReference>
<dbReference type="PANTHER" id="PTHR22807:SF30">
    <property type="entry name" value="28S RRNA (CYTOSINE(4447)-C(5))-METHYLTRANSFERASE-RELATED"/>
    <property type="match status" value="1"/>
</dbReference>
<evidence type="ECO:0000256" key="5">
    <source>
        <dbReference type="ARBA" id="ARBA00022884"/>
    </source>
</evidence>